<accession>A0ABR1X5F8</accession>
<evidence type="ECO:0000313" key="3">
    <source>
        <dbReference type="Proteomes" id="UP001480595"/>
    </source>
</evidence>
<proteinExistence type="predicted"/>
<name>A0ABR1X5F8_9PEZI</name>
<comment type="caution">
    <text evidence="2">The sequence shown here is derived from an EMBL/GenBank/DDBJ whole genome shotgun (WGS) entry which is preliminary data.</text>
</comment>
<protein>
    <submittedName>
        <fullName evidence="2">Uncharacterized protein</fullName>
    </submittedName>
</protein>
<organism evidence="2 3">
    <name type="scientific">Apiospora phragmitis</name>
    <dbReference type="NCBI Taxonomy" id="2905665"/>
    <lineage>
        <taxon>Eukaryota</taxon>
        <taxon>Fungi</taxon>
        <taxon>Dikarya</taxon>
        <taxon>Ascomycota</taxon>
        <taxon>Pezizomycotina</taxon>
        <taxon>Sordariomycetes</taxon>
        <taxon>Xylariomycetidae</taxon>
        <taxon>Amphisphaeriales</taxon>
        <taxon>Apiosporaceae</taxon>
        <taxon>Apiospora</taxon>
    </lineage>
</organism>
<evidence type="ECO:0000313" key="2">
    <source>
        <dbReference type="EMBL" id="KAK8090642.1"/>
    </source>
</evidence>
<keyword evidence="1" id="KW-0732">Signal</keyword>
<evidence type="ECO:0000256" key="1">
    <source>
        <dbReference type="SAM" id="SignalP"/>
    </source>
</evidence>
<dbReference type="Proteomes" id="UP001480595">
    <property type="component" value="Unassembled WGS sequence"/>
</dbReference>
<reference evidence="2 3" key="1">
    <citation type="submission" date="2023-01" db="EMBL/GenBank/DDBJ databases">
        <title>Analysis of 21 Apiospora genomes using comparative genomics revels a genus with tremendous synthesis potential of carbohydrate active enzymes and secondary metabolites.</title>
        <authorList>
            <person name="Sorensen T."/>
        </authorList>
    </citation>
    <scope>NUCLEOTIDE SEQUENCE [LARGE SCALE GENOMIC DNA]</scope>
    <source>
        <strain evidence="2 3">CBS 135458</strain>
    </source>
</reference>
<keyword evidence="3" id="KW-1185">Reference proteome</keyword>
<sequence length="95" mass="9532">MQLISISTKALASALLLSSLAAALPAAAKGGSVSLPGGDVVVIPSVLNANGTETCDPLECSCMDESASVIRCVVPLGGDKTKCANMCRSVDLSHE</sequence>
<dbReference type="EMBL" id="JAQQWL010000001">
    <property type="protein sequence ID" value="KAK8090642.1"/>
    <property type="molecule type" value="Genomic_DNA"/>
</dbReference>
<feature type="chain" id="PRO_5046027002" evidence="1">
    <location>
        <begin position="31"/>
        <end position="95"/>
    </location>
</feature>
<gene>
    <name evidence="2" type="ORF">PG994_000147</name>
</gene>
<feature type="signal peptide" evidence="1">
    <location>
        <begin position="1"/>
        <end position="30"/>
    </location>
</feature>
<dbReference type="GeneID" id="92084619"/>
<dbReference type="RefSeq" id="XP_066722188.1">
    <property type="nucleotide sequence ID" value="XM_066851556.1"/>
</dbReference>